<organism evidence="5 6">
    <name type="scientific">Streptacidiphilus pinicola</name>
    <dbReference type="NCBI Taxonomy" id="2219663"/>
    <lineage>
        <taxon>Bacteria</taxon>
        <taxon>Bacillati</taxon>
        <taxon>Actinomycetota</taxon>
        <taxon>Actinomycetes</taxon>
        <taxon>Kitasatosporales</taxon>
        <taxon>Streptomycetaceae</taxon>
        <taxon>Streptacidiphilus</taxon>
    </lineage>
</organism>
<protein>
    <recommendedName>
        <fullName evidence="4">LamG-like jellyroll fold domain-containing protein</fullName>
    </recommendedName>
</protein>
<feature type="compositionally biased region" description="Low complexity" evidence="3">
    <location>
        <begin position="407"/>
        <end position="418"/>
    </location>
</feature>
<evidence type="ECO:0000313" key="5">
    <source>
        <dbReference type="EMBL" id="RAG80376.1"/>
    </source>
</evidence>
<proteinExistence type="predicted"/>
<feature type="region of interest" description="Disordered" evidence="3">
    <location>
        <begin position="141"/>
        <end position="185"/>
    </location>
</feature>
<keyword evidence="2" id="KW-1015">Disulfide bond</keyword>
<evidence type="ECO:0000256" key="3">
    <source>
        <dbReference type="SAM" id="MobiDB-lite"/>
    </source>
</evidence>
<dbReference type="Proteomes" id="UP000248889">
    <property type="component" value="Unassembled WGS sequence"/>
</dbReference>
<accession>A0A2X0IS56</accession>
<keyword evidence="6" id="KW-1185">Reference proteome</keyword>
<evidence type="ECO:0000313" key="6">
    <source>
        <dbReference type="Proteomes" id="UP000248889"/>
    </source>
</evidence>
<dbReference type="InterPro" id="IPR006558">
    <property type="entry name" value="LamG-like"/>
</dbReference>
<name>A0A2X0IS56_9ACTN</name>
<comment type="caution">
    <text evidence="5">The sequence shown here is derived from an EMBL/GenBank/DDBJ whole genome shotgun (WGS) entry which is preliminary data.</text>
</comment>
<dbReference type="Pfam" id="PF13385">
    <property type="entry name" value="Laminin_G_3"/>
    <property type="match status" value="1"/>
</dbReference>
<reference evidence="5 6" key="1">
    <citation type="submission" date="2018-06" db="EMBL/GenBank/DDBJ databases">
        <title>Streptacidiphilus pinicola sp. nov., isolated from pine grove soil.</title>
        <authorList>
            <person name="Roh S.G."/>
            <person name="Park S."/>
            <person name="Kim M.-K."/>
            <person name="Yun B.-R."/>
            <person name="Park J."/>
            <person name="Kim M.J."/>
            <person name="Kim Y.S."/>
            <person name="Kim S.B."/>
        </authorList>
    </citation>
    <scope>NUCLEOTIDE SEQUENCE [LARGE SCALE GENOMIC DNA]</scope>
    <source>
        <strain evidence="5 6">MMS16-CNU450</strain>
    </source>
</reference>
<sequence length="1194" mass="122831">MDATLVANSSGGFSPKAAANPLSISAGGTGPLATMTAPDGKALSLTLPFTLPAPTVSGDAATYANVLPDTDLVVTATVRGDISEVLVVKTAAAAANPALSTLNISMSGPGLTISADSQNNLQADVANTTTTDFFAPAPTMWDSSTGSSTGTAGAKAMATMSAPSSTGSSDASTATGPGGGAHSAVMPTTVSGSTVTLKPVSSVLSGSNIHYPVFIDPSWMNWQASVPFWTWTQSAYPDQNNFGHTGSSDTDFPGVGTCGYYANGGSCSPNDTERTYYQFDTSKITGYTVNTATLKLQEYSSADWSCTNTYAVSLYLANGISTSTTWNHPPGEGSMGLTDHVGGSGSSNCHDNVPFSFDVTSKVQDAATSPWQHIAFGLRGDESNVNAFKRLVHEPTLTMTYDITPNTPTSLSTSNPIPQETSAGTKQPCDATTNSTTEAWVGNPGSAGLTMSANVSSPTSPAQPVRGWFDLWDDSATGFPTVDSGYSDGGGYKSSGSTVSYTTATSKLTDGHAYAWDASTSDGLLSSGASAQTCHFRVDLQSPTVSFGTSTDFPAAGSGIAPIKYAGQSGQLPFTDTDPAASNGLASGVGCLRWGTDPTQLTSAPWQCGSSMPSGSITVTPTHWGTNLEYIQAEDNAGNASQIAGYAFYVPWNANGPKPVFGDTTGDGSADMVVPSPDGNLYNHGVPGNTTATSPVISFASNQANSPSGDAWTGYRIAHRGSLRGGMNVDDLLVHKDGNSYLYTYKNPGNTGTDGRFDSKSPVAKPPCYDPNNDGHCAGYATNWSTTASFIATGDITTNALNAGKFQDRTGILTEETNASGDDALWFYPSISDNTLNNPVLVSATGWKGWDLIASGDWHGDGRPGFWARNRTTGVINAYTFTLGAVPATDSFGNPIANTTVTAVTAVSPGTQIGSGVTAASYPLVGSDGDLTGDGIPDLWATTPSGALQVWPGVATANLVTGFGTANAAGTTADFDQWPLAQTTTEPTGLLDSDTTNPLTASGTGVSWAANQRLTANAAVSLDGSSGQLTASTAAVNTAGSYTITAWVNLNNLATTQTVLSQATNNHQAFYIGYDQPNNQWYYMTTTSDTASTNYPYAGGGAAPVHGTWAHLAAVYNAGSNTMTLYVNGAYAGSAYNATPAYAASKPLVIGGLVNTGGVLQNPVNGLVSDVRTFAQALTPDQVNQIWNTTKPSS</sequence>
<evidence type="ECO:0000256" key="2">
    <source>
        <dbReference type="ARBA" id="ARBA00023157"/>
    </source>
</evidence>
<dbReference type="SUPFAM" id="SSF49899">
    <property type="entry name" value="Concanavalin A-like lectins/glucanases"/>
    <property type="match status" value="1"/>
</dbReference>
<dbReference type="EMBL" id="QKYN01000245">
    <property type="protein sequence ID" value="RAG80376.1"/>
    <property type="molecule type" value="Genomic_DNA"/>
</dbReference>
<dbReference type="Gene3D" id="2.60.120.200">
    <property type="match status" value="1"/>
</dbReference>
<evidence type="ECO:0000256" key="1">
    <source>
        <dbReference type="ARBA" id="ARBA00022729"/>
    </source>
</evidence>
<dbReference type="AlphaFoldDB" id="A0A2X0IS56"/>
<keyword evidence="1" id="KW-0732">Signal</keyword>
<evidence type="ECO:0000259" key="4">
    <source>
        <dbReference type="SMART" id="SM00560"/>
    </source>
</evidence>
<feature type="region of interest" description="Disordered" evidence="3">
    <location>
        <begin position="407"/>
        <end position="433"/>
    </location>
</feature>
<dbReference type="SMART" id="SM00560">
    <property type="entry name" value="LamGL"/>
    <property type="match status" value="1"/>
</dbReference>
<gene>
    <name evidence="5" type="ORF">DN069_38465</name>
</gene>
<feature type="compositionally biased region" description="Low complexity" evidence="3">
    <location>
        <begin position="141"/>
        <end position="175"/>
    </location>
</feature>
<dbReference type="InterPro" id="IPR013320">
    <property type="entry name" value="ConA-like_dom_sf"/>
</dbReference>
<feature type="domain" description="LamG-like jellyroll fold" evidence="4">
    <location>
        <begin position="1040"/>
        <end position="1181"/>
    </location>
</feature>
<feature type="compositionally biased region" description="Polar residues" evidence="3">
    <location>
        <begin position="419"/>
        <end position="433"/>
    </location>
</feature>